<dbReference type="AlphaFoldDB" id="T1A285"/>
<proteinExistence type="predicted"/>
<dbReference type="SUPFAM" id="SSF48179">
    <property type="entry name" value="6-phosphogluconate dehydrogenase C-terminal domain-like"/>
    <property type="match status" value="1"/>
</dbReference>
<dbReference type="InterPro" id="IPR013752">
    <property type="entry name" value="KPA_reductase"/>
</dbReference>
<reference evidence="3" key="2">
    <citation type="journal article" date="2014" name="ISME J.">
        <title>Microbial stratification in low pH oxic and suboxic macroscopic growths along an acid mine drainage.</title>
        <authorList>
            <person name="Mendez-Garcia C."/>
            <person name="Mesa V."/>
            <person name="Sprenger R.R."/>
            <person name="Richter M."/>
            <person name="Diez M.S."/>
            <person name="Solano J."/>
            <person name="Bargiela R."/>
            <person name="Golyshina O.V."/>
            <person name="Manteca A."/>
            <person name="Ramos J.L."/>
            <person name="Gallego J.R."/>
            <person name="Llorente I."/>
            <person name="Martins Dos Santos V.A."/>
            <person name="Jensen O.N."/>
            <person name="Pelaez A.I."/>
            <person name="Sanchez J."/>
            <person name="Ferrer M."/>
        </authorList>
    </citation>
    <scope>NUCLEOTIDE SEQUENCE</scope>
</reference>
<reference evidence="3" key="1">
    <citation type="submission" date="2013-08" db="EMBL/GenBank/DDBJ databases">
        <authorList>
            <person name="Mendez C."/>
            <person name="Richter M."/>
            <person name="Ferrer M."/>
            <person name="Sanchez J."/>
        </authorList>
    </citation>
    <scope>NUCLEOTIDE SEQUENCE</scope>
</reference>
<comment type="caution">
    <text evidence="3">The sequence shown here is derived from an EMBL/GenBank/DDBJ whole genome shotgun (WGS) entry which is preliminary data.</text>
</comment>
<protein>
    <submittedName>
        <fullName evidence="3">2-dehydropantoate 2-reductase</fullName>
    </submittedName>
</protein>
<dbReference type="EMBL" id="AUZY01011119">
    <property type="protein sequence ID" value="EQD35960.1"/>
    <property type="molecule type" value="Genomic_DNA"/>
</dbReference>
<feature type="region of interest" description="Disordered" evidence="1">
    <location>
        <begin position="53"/>
        <end position="78"/>
    </location>
</feature>
<evidence type="ECO:0000256" key="1">
    <source>
        <dbReference type="SAM" id="MobiDB-lite"/>
    </source>
</evidence>
<evidence type="ECO:0000259" key="2">
    <source>
        <dbReference type="Pfam" id="PF08546"/>
    </source>
</evidence>
<dbReference type="Pfam" id="PF08546">
    <property type="entry name" value="ApbA_C"/>
    <property type="match status" value="1"/>
</dbReference>
<organism evidence="3">
    <name type="scientific">mine drainage metagenome</name>
    <dbReference type="NCBI Taxonomy" id="410659"/>
    <lineage>
        <taxon>unclassified sequences</taxon>
        <taxon>metagenomes</taxon>
        <taxon>ecological metagenomes</taxon>
    </lineage>
</organism>
<feature type="region of interest" description="Disordered" evidence="1">
    <location>
        <begin position="105"/>
        <end position="159"/>
    </location>
</feature>
<dbReference type="Gene3D" id="1.10.1040.10">
    <property type="entry name" value="N-(1-d-carboxylethyl)-l-norvaline Dehydrogenase, domain 2"/>
    <property type="match status" value="1"/>
</dbReference>
<dbReference type="InterPro" id="IPR008927">
    <property type="entry name" value="6-PGluconate_DH-like_C_sf"/>
</dbReference>
<feature type="domain" description="Ketopantoate reductase C-terminal" evidence="2">
    <location>
        <begin position="2"/>
        <end position="113"/>
    </location>
</feature>
<feature type="non-terminal residue" evidence="3">
    <location>
        <position position="159"/>
    </location>
</feature>
<feature type="non-terminal residue" evidence="3">
    <location>
        <position position="1"/>
    </location>
</feature>
<evidence type="ECO:0000313" key="3">
    <source>
        <dbReference type="EMBL" id="EQD35960.1"/>
    </source>
</evidence>
<name>T1A285_9ZZZZ</name>
<accession>T1A285</accession>
<dbReference type="InterPro" id="IPR013328">
    <property type="entry name" value="6PGD_dom2"/>
</dbReference>
<gene>
    <name evidence="3" type="ORF">B1B_16687</name>
</gene>
<sequence length="159" mass="17352">ATALVDATMADVIERFPALMVELACEVYDVAAAAGVRLEPFDDVEPELYHPRERQDQERLGPAIAGLVARRRRDGKSKSGIWRDLAVRHRRTEVDSQPGVVLEMAAQHGLRSPSPHGWWSGSTTSRPGGVPWPGRTSRRWSGCGSAPPPEARSGALPRP</sequence>